<name>A0ABP9QB85_9PSEU</name>
<evidence type="ECO:0000256" key="7">
    <source>
        <dbReference type="ARBA" id="ARBA00022798"/>
    </source>
</evidence>
<dbReference type="InterPro" id="IPR009721">
    <property type="entry name" value="O-acyltransferase_WSD1_C"/>
</dbReference>
<evidence type="ECO:0000256" key="9">
    <source>
        <dbReference type="ARBA" id="ARBA00023315"/>
    </source>
</evidence>
<evidence type="ECO:0000313" key="14">
    <source>
        <dbReference type="EMBL" id="GAA5156821.1"/>
    </source>
</evidence>
<evidence type="ECO:0000313" key="15">
    <source>
        <dbReference type="Proteomes" id="UP001428817"/>
    </source>
</evidence>
<keyword evidence="5 11" id="KW-0444">Lipid biosynthesis</keyword>
<reference evidence="15" key="1">
    <citation type="journal article" date="2019" name="Int. J. Syst. Evol. Microbiol.">
        <title>The Global Catalogue of Microorganisms (GCM) 10K type strain sequencing project: providing services to taxonomists for standard genome sequencing and annotation.</title>
        <authorList>
            <consortium name="The Broad Institute Genomics Platform"/>
            <consortium name="The Broad Institute Genome Sequencing Center for Infectious Disease"/>
            <person name="Wu L."/>
            <person name="Ma J."/>
        </authorList>
    </citation>
    <scope>NUCLEOTIDE SEQUENCE [LARGE SCALE GENOMIC DNA]</scope>
    <source>
        <strain evidence="15">JCM 18303</strain>
    </source>
</reference>
<dbReference type="InterPro" id="IPR004255">
    <property type="entry name" value="O-acyltransferase_WSD1_N"/>
</dbReference>
<evidence type="ECO:0000259" key="13">
    <source>
        <dbReference type="Pfam" id="PF06974"/>
    </source>
</evidence>
<sequence>MTSRDRPLGWGAEAEMNAFETMMWRVESDRKLRSPVCGLEELDTVPDWDRFLAAHEWGVRMVPRFRQRVVEPPLGLGAPRWTEDPDFDLRFHVRRTRLPGGGGWPELLEAAAQVMMTPFDRTRPPWEAVLFEGLPGDRAAYLLKLHHVASDGMGFMQLFSQLHSRTREPNPNKPQPPMVPAEETSPMDALVHQVRHDAEALPDLLRDAGDGALRALRDPGKALRGAHRYGQSLLRVLRPPEAPGSPLLAKRGMTWRFGALDVPFADLKAAGKAANGSVNDAFLAALLGGYRLYHEAMGVQVDAIPMAIPISVRKAGDSEGGNKIASARLSGPVSTKDPRSRIEEVRSVILTARAEPALDTIGAFSPALARLPGPVIAQIAGPMTKGNDLQASNVPGVREDLYLAGAKIERMYPYAPLPGCAAMITMVTHGEVACVGVNYDAASFTEPELFIRCLVDGFAEVLALHPGSASPVSR</sequence>
<evidence type="ECO:0000256" key="11">
    <source>
        <dbReference type="RuleBase" id="RU361241"/>
    </source>
</evidence>
<keyword evidence="7 11" id="KW-0319">Glycerol metabolism</keyword>
<dbReference type="EC" id="2.3.1.20" evidence="4 11"/>
<dbReference type="SUPFAM" id="SSF52777">
    <property type="entry name" value="CoA-dependent acyltransferases"/>
    <property type="match status" value="1"/>
</dbReference>
<dbReference type="PANTHER" id="PTHR31650:SF1">
    <property type="entry name" value="WAX ESTER SYNTHASE_DIACYLGLYCEROL ACYLTRANSFERASE 4-RELATED"/>
    <property type="match status" value="1"/>
</dbReference>
<dbReference type="NCBIfam" id="TIGR02946">
    <property type="entry name" value="acyl_WS_DGAT"/>
    <property type="match status" value="1"/>
</dbReference>
<evidence type="ECO:0000256" key="3">
    <source>
        <dbReference type="ARBA" id="ARBA00009587"/>
    </source>
</evidence>
<dbReference type="Proteomes" id="UP001428817">
    <property type="component" value="Unassembled WGS sequence"/>
</dbReference>
<keyword evidence="15" id="KW-1185">Reference proteome</keyword>
<dbReference type="EMBL" id="BAABJP010000015">
    <property type="protein sequence ID" value="GAA5156821.1"/>
    <property type="molecule type" value="Genomic_DNA"/>
</dbReference>
<evidence type="ECO:0000256" key="5">
    <source>
        <dbReference type="ARBA" id="ARBA00022516"/>
    </source>
</evidence>
<comment type="similarity">
    <text evidence="3 11">Belongs to the long-chain O-acyltransferase family.</text>
</comment>
<evidence type="ECO:0000256" key="4">
    <source>
        <dbReference type="ARBA" id="ARBA00013244"/>
    </source>
</evidence>
<comment type="pathway">
    <text evidence="2">Lipid metabolism.</text>
</comment>
<feature type="domain" description="O-acyltransferase WSD1-like N-terminal" evidence="12">
    <location>
        <begin position="44"/>
        <end position="281"/>
    </location>
</feature>
<evidence type="ECO:0000256" key="2">
    <source>
        <dbReference type="ARBA" id="ARBA00005189"/>
    </source>
</evidence>
<dbReference type="Pfam" id="PF06974">
    <property type="entry name" value="WS_DGAT_C"/>
    <property type="match status" value="1"/>
</dbReference>
<dbReference type="RefSeq" id="WP_345702876.1">
    <property type="nucleotide sequence ID" value="NZ_BAABJP010000015.1"/>
</dbReference>
<dbReference type="PANTHER" id="PTHR31650">
    <property type="entry name" value="O-ACYLTRANSFERASE (WSD1-LIKE) FAMILY PROTEIN"/>
    <property type="match status" value="1"/>
</dbReference>
<keyword evidence="6 11" id="KW-0808">Transferase</keyword>
<dbReference type="InterPro" id="IPR045034">
    <property type="entry name" value="O-acyltransferase_WSD1-like"/>
</dbReference>
<evidence type="ECO:0000256" key="6">
    <source>
        <dbReference type="ARBA" id="ARBA00022679"/>
    </source>
</evidence>
<evidence type="ECO:0000259" key="12">
    <source>
        <dbReference type="Pfam" id="PF03007"/>
    </source>
</evidence>
<dbReference type="InterPro" id="IPR023213">
    <property type="entry name" value="CAT-like_dom_sf"/>
</dbReference>
<keyword evidence="8 11" id="KW-0443">Lipid metabolism</keyword>
<dbReference type="Pfam" id="PF03007">
    <property type="entry name" value="WS_DGAT_cat"/>
    <property type="match status" value="1"/>
</dbReference>
<dbReference type="Gene3D" id="3.30.559.10">
    <property type="entry name" value="Chloramphenicol acetyltransferase-like domain"/>
    <property type="match status" value="1"/>
</dbReference>
<keyword evidence="9 11" id="KW-0012">Acyltransferase</keyword>
<feature type="domain" description="O-acyltransferase WSD1 C-terminal" evidence="13">
    <location>
        <begin position="321"/>
        <end position="460"/>
    </location>
</feature>
<comment type="catalytic activity">
    <reaction evidence="10 11">
        <text>an acyl-CoA + a 1,2-diacyl-sn-glycerol = a triacyl-sn-glycerol + CoA</text>
        <dbReference type="Rhea" id="RHEA:10868"/>
        <dbReference type="ChEBI" id="CHEBI:17815"/>
        <dbReference type="ChEBI" id="CHEBI:57287"/>
        <dbReference type="ChEBI" id="CHEBI:58342"/>
        <dbReference type="ChEBI" id="CHEBI:64615"/>
        <dbReference type="EC" id="2.3.1.20"/>
    </reaction>
</comment>
<evidence type="ECO:0000256" key="1">
    <source>
        <dbReference type="ARBA" id="ARBA00004771"/>
    </source>
</evidence>
<dbReference type="InterPro" id="IPR014292">
    <property type="entry name" value="Acyl_transf_WS/DGAT"/>
</dbReference>
<comment type="pathway">
    <text evidence="1 11">Glycerolipid metabolism; triacylglycerol biosynthesis.</text>
</comment>
<evidence type="ECO:0000256" key="10">
    <source>
        <dbReference type="ARBA" id="ARBA00048109"/>
    </source>
</evidence>
<evidence type="ECO:0000256" key="8">
    <source>
        <dbReference type="ARBA" id="ARBA00023098"/>
    </source>
</evidence>
<comment type="caution">
    <text evidence="14">The sequence shown here is derived from an EMBL/GenBank/DDBJ whole genome shotgun (WGS) entry which is preliminary data.</text>
</comment>
<protein>
    <recommendedName>
        <fullName evidence="4 11">Diacylglycerol O-acyltransferase</fullName>
        <ecNumber evidence="4 11">2.3.1.20</ecNumber>
    </recommendedName>
</protein>
<accession>A0ABP9QB85</accession>
<proteinExistence type="inferred from homology"/>
<organism evidence="14 15">
    <name type="scientific">Pseudonocardia eucalypti</name>
    <dbReference type="NCBI Taxonomy" id="648755"/>
    <lineage>
        <taxon>Bacteria</taxon>
        <taxon>Bacillati</taxon>
        <taxon>Actinomycetota</taxon>
        <taxon>Actinomycetes</taxon>
        <taxon>Pseudonocardiales</taxon>
        <taxon>Pseudonocardiaceae</taxon>
        <taxon>Pseudonocardia</taxon>
    </lineage>
</organism>
<gene>
    <name evidence="14" type="ORF">GCM10023321_33460</name>
</gene>